<dbReference type="EMBL" id="BAAAHU010000092">
    <property type="protein sequence ID" value="GAA1016871.1"/>
    <property type="molecule type" value="Genomic_DNA"/>
</dbReference>
<keyword evidence="7 12" id="KW-0067">ATP-binding</keyword>
<keyword evidence="9" id="KW-0413">Isomerase</keyword>
<evidence type="ECO:0000256" key="11">
    <source>
        <dbReference type="NCBIfam" id="TIGR00665"/>
    </source>
</evidence>
<dbReference type="SUPFAM" id="SSF52540">
    <property type="entry name" value="P-loop containing nucleoside triphosphate hydrolases"/>
    <property type="match status" value="1"/>
</dbReference>
<dbReference type="SUPFAM" id="SSF48024">
    <property type="entry name" value="N-terminal domain of DnaB helicase"/>
    <property type="match status" value="1"/>
</dbReference>
<name>A0ABN1T6Q6_9ACTN</name>
<dbReference type="Gene3D" id="1.10.860.10">
    <property type="entry name" value="DNAb Helicase, Chain A"/>
    <property type="match status" value="1"/>
</dbReference>
<evidence type="ECO:0000256" key="7">
    <source>
        <dbReference type="ARBA" id="ARBA00022840"/>
    </source>
</evidence>
<evidence type="ECO:0000259" key="14">
    <source>
        <dbReference type="PROSITE" id="PS51199"/>
    </source>
</evidence>
<evidence type="ECO:0000256" key="9">
    <source>
        <dbReference type="ARBA" id="ARBA00023235"/>
    </source>
</evidence>
<evidence type="ECO:0000256" key="8">
    <source>
        <dbReference type="ARBA" id="ARBA00023125"/>
    </source>
</evidence>
<proteinExistence type="inferred from homology"/>
<evidence type="ECO:0000256" key="13">
    <source>
        <dbReference type="SAM" id="MobiDB-lite"/>
    </source>
</evidence>
<dbReference type="PANTHER" id="PTHR30153">
    <property type="entry name" value="REPLICATIVE DNA HELICASE DNAB"/>
    <property type="match status" value="1"/>
</dbReference>
<dbReference type="InterPro" id="IPR003593">
    <property type="entry name" value="AAA+_ATPase"/>
</dbReference>
<evidence type="ECO:0000256" key="4">
    <source>
        <dbReference type="ARBA" id="ARBA00022741"/>
    </source>
</evidence>
<feature type="region of interest" description="Disordered" evidence="13">
    <location>
        <begin position="1"/>
        <end position="23"/>
    </location>
</feature>
<dbReference type="InterPro" id="IPR007694">
    <property type="entry name" value="DNA_helicase_DnaB-like_C"/>
</dbReference>
<dbReference type="InterPro" id="IPR016136">
    <property type="entry name" value="DNA_helicase_N/primase_C"/>
</dbReference>
<dbReference type="Gene3D" id="3.40.50.300">
    <property type="entry name" value="P-loop containing nucleotide triphosphate hydrolases"/>
    <property type="match status" value="1"/>
</dbReference>
<keyword evidence="2 12" id="KW-0639">Primosome</keyword>
<dbReference type="CDD" id="cd00984">
    <property type="entry name" value="DnaB_C"/>
    <property type="match status" value="1"/>
</dbReference>
<feature type="domain" description="SF4 helicase" evidence="14">
    <location>
        <begin position="197"/>
        <end position="462"/>
    </location>
</feature>
<evidence type="ECO:0000256" key="12">
    <source>
        <dbReference type="RuleBase" id="RU362085"/>
    </source>
</evidence>
<accession>A0ABN1T6Q6</accession>
<dbReference type="InterPro" id="IPR007693">
    <property type="entry name" value="DNA_helicase_DnaB-like_N"/>
</dbReference>
<sequence>MTTVPTQHTPADAQLDLADDSGRVPPHDINAEQCVLGGMLLSRDAIGDVVEVLAPLGGQAFYRPQHEVIYEAILDLYARGTAADPITVTHQLTKNGDLARVGGAAYLHTLVQAVPTAANAAYYADIVLDRAKLRRLAETGTRIAQMGYTAQGDADSVLDDASAALAQVTQATADHTGGAPLADVFAQAVHAAEQIQSAGHAMGVPTGYTDLDALLHGLHPGQMVIVAGRPAMGKTTVALDIARAATIKHGRRTAFFSLEMGREELGFRIASAEARVVLDHLRGGRMTEDDWARVARVADRITAAPLTIFDDAVTTITQVKAACRRLQQRQGLDLVIIDYLQLMQSSGRRAENRQVEVSQISRDIKLMAKELGVPVVVLSQLNRGPEQRTDKRPLLSDLRESGSLEQDADIVILVHREDAYEKESLRAGETDLIVAKHRNGPTETITVAAQLHYSRFVDMSQT</sequence>
<evidence type="ECO:0000256" key="2">
    <source>
        <dbReference type="ARBA" id="ARBA00022515"/>
    </source>
</evidence>
<keyword evidence="4 12" id="KW-0547">Nucleotide-binding</keyword>
<dbReference type="Pfam" id="PF03796">
    <property type="entry name" value="DnaB_C"/>
    <property type="match status" value="1"/>
</dbReference>
<evidence type="ECO:0000313" key="15">
    <source>
        <dbReference type="EMBL" id="GAA1016871.1"/>
    </source>
</evidence>
<comment type="catalytic activity">
    <reaction evidence="10 12">
        <text>ATP + H2O = ADP + phosphate + H(+)</text>
        <dbReference type="Rhea" id="RHEA:13065"/>
        <dbReference type="ChEBI" id="CHEBI:15377"/>
        <dbReference type="ChEBI" id="CHEBI:15378"/>
        <dbReference type="ChEBI" id="CHEBI:30616"/>
        <dbReference type="ChEBI" id="CHEBI:43474"/>
        <dbReference type="ChEBI" id="CHEBI:456216"/>
        <dbReference type="EC" id="5.6.2.3"/>
    </reaction>
</comment>
<dbReference type="GO" id="GO:0004386">
    <property type="term" value="F:helicase activity"/>
    <property type="evidence" value="ECO:0007669"/>
    <property type="project" value="UniProtKB-KW"/>
</dbReference>
<dbReference type="SMART" id="SM00382">
    <property type="entry name" value="AAA"/>
    <property type="match status" value="1"/>
</dbReference>
<evidence type="ECO:0000256" key="6">
    <source>
        <dbReference type="ARBA" id="ARBA00022806"/>
    </source>
</evidence>
<dbReference type="Pfam" id="PF00772">
    <property type="entry name" value="DnaB"/>
    <property type="match status" value="1"/>
</dbReference>
<evidence type="ECO:0000256" key="3">
    <source>
        <dbReference type="ARBA" id="ARBA00022705"/>
    </source>
</evidence>
<reference evidence="15 16" key="1">
    <citation type="journal article" date="2019" name="Int. J. Syst. Evol. Microbiol.">
        <title>The Global Catalogue of Microorganisms (GCM) 10K type strain sequencing project: providing services to taxonomists for standard genome sequencing and annotation.</title>
        <authorList>
            <consortium name="The Broad Institute Genomics Platform"/>
            <consortium name="The Broad Institute Genome Sequencing Center for Infectious Disease"/>
            <person name="Wu L."/>
            <person name="Ma J."/>
        </authorList>
    </citation>
    <scope>NUCLEOTIDE SEQUENCE [LARGE SCALE GENOMIC DNA]</scope>
    <source>
        <strain evidence="15 16">JCM 11269</strain>
    </source>
</reference>
<comment type="similarity">
    <text evidence="1 12">Belongs to the helicase family. DnaB subfamily.</text>
</comment>
<evidence type="ECO:0000256" key="5">
    <source>
        <dbReference type="ARBA" id="ARBA00022801"/>
    </source>
</evidence>
<keyword evidence="16" id="KW-1185">Reference proteome</keyword>
<dbReference type="InterPro" id="IPR027417">
    <property type="entry name" value="P-loop_NTPase"/>
</dbReference>
<dbReference type="PROSITE" id="PS51199">
    <property type="entry name" value="SF4_HELICASE"/>
    <property type="match status" value="1"/>
</dbReference>
<keyword evidence="6 12" id="KW-0347">Helicase</keyword>
<comment type="caution">
    <text evidence="15">The sequence shown here is derived from an EMBL/GenBank/DDBJ whole genome shotgun (WGS) entry which is preliminary data.</text>
</comment>
<organism evidence="15 16">
    <name type="scientific">Streptomyces thermogriseus</name>
    <dbReference type="NCBI Taxonomy" id="75292"/>
    <lineage>
        <taxon>Bacteria</taxon>
        <taxon>Bacillati</taxon>
        <taxon>Actinomycetota</taxon>
        <taxon>Actinomycetes</taxon>
        <taxon>Kitasatosporales</taxon>
        <taxon>Streptomycetaceae</taxon>
        <taxon>Streptomyces</taxon>
    </lineage>
</organism>
<evidence type="ECO:0000256" key="10">
    <source>
        <dbReference type="ARBA" id="ARBA00048954"/>
    </source>
</evidence>
<comment type="function">
    <text evidence="12">The main replicative DNA helicase, it participates in initiation and elongation during chromosome replication. Travels ahead of the DNA replisome, separating dsDNA into templates for DNA synthesis. A processive ATP-dependent 5'-3' DNA helicase it has DNA-dependent ATPase activity.</text>
</comment>
<dbReference type="PANTHER" id="PTHR30153:SF2">
    <property type="entry name" value="REPLICATIVE DNA HELICASE"/>
    <property type="match status" value="1"/>
</dbReference>
<dbReference type="InterPro" id="IPR036185">
    <property type="entry name" value="DNA_heli_DnaB-like_N_sf"/>
</dbReference>
<evidence type="ECO:0000313" key="16">
    <source>
        <dbReference type="Proteomes" id="UP001501072"/>
    </source>
</evidence>
<keyword evidence="3 12" id="KW-0235">DNA replication</keyword>
<dbReference type="Proteomes" id="UP001501072">
    <property type="component" value="Unassembled WGS sequence"/>
</dbReference>
<gene>
    <name evidence="15" type="primary">dnaB_2</name>
    <name evidence="15" type="ORF">GCM10009564_53360</name>
</gene>
<keyword evidence="8 12" id="KW-0238">DNA-binding</keyword>
<dbReference type="EC" id="5.6.2.3" evidence="11 12"/>
<dbReference type="RefSeq" id="WP_346074390.1">
    <property type="nucleotide sequence ID" value="NZ_BAAAHU010000092.1"/>
</dbReference>
<evidence type="ECO:0000256" key="1">
    <source>
        <dbReference type="ARBA" id="ARBA00008428"/>
    </source>
</evidence>
<protein>
    <recommendedName>
        <fullName evidence="11 12">Replicative DNA helicase</fullName>
        <ecNumber evidence="11 12">5.6.2.3</ecNumber>
    </recommendedName>
</protein>
<keyword evidence="5 12" id="KW-0378">Hydrolase</keyword>
<dbReference type="NCBIfam" id="TIGR00665">
    <property type="entry name" value="DnaB"/>
    <property type="match status" value="1"/>
</dbReference>
<dbReference type="InterPro" id="IPR007692">
    <property type="entry name" value="DNA_helicase_DnaB"/>
</dbReference>